<dbReference type="Proteomes" id="UP001152872">
    <property type="component" value="Unassembled WGS sequence"/>
</dbReference>
<keyword evidence="2 4" id="KW-0808">Transferase</keyword>
<dbReference type="PANTHER" id="PTHR47441:SF3">
    <property type="entry name" value="RELEASE FACTOR GLUTAMINE METHYLTRANSFERASE"/>
    <property type="match status" value="1"/>
</dbReference>
<dbReference type="GO" id="GO:0102559">
    <property type="term" value="F:peptide chain release factor N(5)-glutamine methyltransferase activity"/>
    <property type="evidence" value="ECO:0007669"/>
    <property type="project" value="UniProtKB-EC"/>
</dbReference>
<dbReference type="NCBIfam" id="TIGR03534">
    <property type="entry name" value="RF_mod_PrmC"/>
    <property type="match status" value="1"/>
</dbReference>
<dbReference type="EMBL" id="VBTY01000356">
    <property type="protein sequence ID" value="MDG3497406.1"/>
    <property type="molecule type" value="Genomic_DNA"/>
</dbReference>
<dbReference type="PROSITE" id="PS00092">
    <property type="entry name" value="N6_MTASE"/>
    <property type="match status" value="1"/>
</dbReference>
<comment type="function">
    <text evidence="4">Methylates the class 1 translation termination release factors RF1/PrfA and RF2/PrfB on the glutamine residue of the universally conserved GGQ motif.</text>
</comment>
<organism evidence="7 8">
    <name type="scientific">Pseudanabaena catenata USMAC16</name>
    <dbReference type="NCBI Taxonomy" id="1855837"/>
    <lineage>
        <taxon>Bacteria</taxon>
        <taxon>Bacillati</taxon>
        <taxon>Cyanobacteriota</taxon>
        <taxon>Cyanophyceae</taxon>
        <taxon>Pseudanabaenales</taxon>
        <taxon>Pseudanabaenaceae</taxon>
        <taxon>Pseudanabaena</taxon>
    </lineage>
</organism>
<proteinExistence type="inferred from homology"/>
<keyword evidence="8" id="KW-1185">Reference proteome</keyword>
<dbReference type="Pfam" id="PF17827">
    <property type="entry name" value="PrmC_N"/>
    <property type="match status" value="1"/>
</dbReference>
<feature type="binding site" evidence="4">
    <location>
        <begin position="140"/>
        <end position="144"/>
    </location>
    <ligand>
        <name>S-adenosyl-L-methionine</name>
        <dbReference type="ChEBI" id="CHEBI:59789"/>
    </ligand>
</feature>
<evidence type="ECO:0000313" key="8">
    <source>
        <dbReference type="Proteomes" id="UP001152872"/>
    </source>
</evidence>
<feature type="domain" description="Release factor glutamine methyltransferase N-terminal" evidence="6">
    <location>
        <begin position="14"/>
        <end position="89"/>
    </location>
</feature>
<dbReference type="InterPro" id="IPR052663">
    <property type="entry name" value="RF_glutamine_MTase_cyano"/>
</dbReference>
<dbReference type="InterPro" id="IPR040758">
    <property type="entry name" value="PrmC_N"/>
</dbReference>
<dbReference type="EC" id="2.1.1.297" evidence="4"/>
<comment type="catalytic activity">
    <reaction evidence="4">
        <text>L-glutaminyl-[peptide chain release factor] + S-adenosyl-L-methionine = N(5)-methyl-L-glutaminyl-[peptide chain release factor] + S-adenosyl-L-homocysteine + H(+)</text>
        <dbReference type="Rhea" id="RHEA:42896"/>
        <dbReference type="Rhea" id="RHEA-COMP:10271"/>
        <dbReference type="Rhea" id="RHEA-COMP:10272"/>
        <dbReference type="ChEBI" id="CHEBI:15378"/>
        <dbReference type="ChEBI" id="CHEBI:30011"/>
        <dbReference type="ChEBI" id="CHEBI:57856"/>
        <dbReference type="ChEBI" id="CHEBI:59789"/>
        <dbReference type="ChEBI" id="CHEBI:61891"/>
        <dbReference type="EC" id="2.1.1.297"/>
    </reaction>
</comment>
<feature type="domain" description="Methyltransferase small" evidence="5">
    <location>
        <begin position="115"/>
        <end position="213"/>
    </location>
</feature>
<dbReference type="NCBIfam" id="TIGR00536">
    <property type="entry name" value="hemK_fam"/>
    <property type="match status" value="1"/>
</dbReference>
<comment type="similarity">
    <text evidence="4">Belongs to the protein N5-glutamine methyltransferase family. PrmC subfamily.</text>
</comment>
<dbReference type="SUPFAM" id="SSF53335">
    <property type="entry name" value="S-adenosyl-L-methionine-dependent methyltransferases"/>
    <property type="match status" value="1"/>
</dbReference>
<dbReference type="Gene3D" id="3.40.50.150">
    <property type="entry name" value="Vaccinia Virus protein VP39"/>
    <property type="match status" value="1"/>
</dbReference>
<evidence type="ECO:0000256" key="3">
    <source>
        <dbReference type="ARBA" id="ARBA00022691"/>
    </source>
</evidence>
<name>A0A9X4MB63_9CYAN</name>
<feature type="binding site" evidence="4">
    <location>
        <position position="209"/>
    </location>
    <ligand>
        <name>S-adenosyl-L-methionine</name>
        <dbReference type="ChEBI" id="CHEBI:59789"/>
    </ligand>
</feature>
<protein>
    <recommendedName>
        <fullName evidence="4">Release factor glutamine methyltransferase</fullName>
        <shortName evidence="4">RF MTase</shortName>
        <ecNumber evidence="4">2.1.1.297</ecNumber>
    </recommendedName>
    <alternativeName>
        <fullName evidence="4">N5-glutamine methyltransferase PrmC</fullName>
    </alternativeName>
    <alternativeName>
        <fullName evidence="4">Protein-(glutamine-N5) MTase PrmC</fullName>
    </alternativeName>
    <alternativeName>
        <fullName evidence="4">Protein-glutamine N-methyltransferase PrmC</fullName>
    </alternativeName>
</protein>
<feature type="binding site" evidence="4">
    <location>
        <position position="163"/>
    </location>
    <ligand>
        <name>S-adenosyl-L-methionine</name>
        <dbReference type="ChEBI" id="CHEBI:59789"/>
    </ligand>
</feature>
<evidence type="ECO:0000259" key="5">
    <source>
        <dbReference type="Pfam" id="PF05175"/>
    </source>
</evidence>
<feature type="binding site" evidence="4">
    <location>
        <position position="190"/>
    </location>
    <ligand>
        <name>S-adenosyl-L-methionine</name>
        <dbReference type="ChEBI" id="CHEBI:59789"/>
    </ligand>
</feature>
<evidence type="ECO:0000259" key="6">
    <source>
        <dbReference type="Pfam" id="PF17827"/>
    </source>
</evidence>
<dbReference type="PANTHER" id="PTHR47441">
    <property type="match status" value="1"/>
</dbReference>
<dbReference type="InterPro" id="IPR029063">
    <property type="entry name" value="SAM-dependent_MTases_sf"/>
</dbReference>
<accession>A0A9X4MB63</accession>
<dbReference type="InterPro" id="IPR002052">
    <property type="entry name" value="DNA_methylase_N6_adenine_CS"/>
</dbReference>
<dbReference type="AlphaFoldDB" id="A0A9X4MB63"/>
<dbReference type="GO" id="GO:0003676">
    <property type="term" value="F:nucleic acid binding"/>
    <property type="evidence" value="ECO:0007669"/>
    <property type="project" value="InterPro"/>
</dbReference>
<feature type="binding site" evidence="4">
    <location>
        <begin position="209"/>
        <end position="212"/>
    </location>
    <ligand>
        <name>substrate</name>
    </ligand>
</feature>
<reference evidence="7" key="1">
    <citation type="submission" date="2019-05" db="EMBL/GenBank/DDBJ databases">
        <title>Whole genome sequencing of Pseudanabaena catenata USMAC16.</title>
        <authorList>
            <person name="Khan Z."/>
            <person name="Omar W.M."/>
            <person name="Convey P."/>
            <person name="Merican F."/>
            <person name="Najimudin N."/>
        </authorList>
    </citation>
    <scope>NUCLEOTIDE SEQUENCE</scope>
    <source>
        <strain evidence="7">USMAC16</strain>
    </source>
</reference>
<dbReference type="CDD" id="cd02440">
    <property type="entry name" value="AdoMet_MTases"/>
    <property type="match status" value="1"/>
</dbReference>
<evidence type="ECO:0000256" key="2">
    <source>
        <dbReference type="ARBA" id="ARBA00022679"/>
    </source>
</evidence>
<sequence length="304" mass="33998">MTSLAPISMINFHEWHEWYDRSLSDAQSSNIPAFELDWLILRLTSLDKLDLRLRSPNITQKITPETLANLDRLWQQRLRDRIPVQYLTGSVTWRDLELEVTPAVLIPRPETELIIDIVAELVAQSSQAEAYHNGIWVDLGTGSGAIAIALAKHFPQAQIHAVDLSESALEIAQINTDKHGQQIQFHHGSWFEPLAKLNLQNKLAAVVSNPPYIPSNEVLKLQPEVTNHEPHSALDGGDDGLDDIRDLVNAAPEYLISGGLWIVEMMSGQAEIVRSLLQINGSYSNIQVHQDYAGIERFVSANLT</sequence>
<evidence type="ECO:0000256" key="1">
    <source>
        <dbReference type="ARBA" id="ARBA00022603"/>
    </source>
</evidence>
<gene>
    <name evidence="4 7" type="primary">prmC</name>
    <name evidence="7" type="ORF">FEV09_23030</name>
</gene>
<dbReference type="Pfam" id="PF05175">
    <property type="entry name" value="MTS"/>
    <property type="match status" value="1"/>
</dbReference>
<dbReference type="InterPro" id="IPR004556">
    <property type="entry name" value="HemK-like"/>
</dbReference>
<dbReference type="Gene3D" id="1.10.8.10">
    <property type="entry name" value="DNA helicase RuvA subunit, C-terminal domain"/>
    <property type="match status" value="1"/>
</dbReference>
<evidence type="ECO:0000313" key="7">
    <source>
        <dbReference type="EMBL" id="MDG3497406.1"/>
    </source>
</evidence>
<keyword evidence="1 4" id="KW-0489">Methyltransferase</keyword>
<dbReference type="InterPro" id="IPR019874">
    <property type="entry name" value="RF_methyltr_PrmC"/>
</dbReference>
<dbReference type="HAMAP" id="MF_02126">
    <property type="entry name" value="RF_methyltr_PrmC"/>
    <property type="match status" value="1"/>
</dbReference>
<evidence type="ECO:0000256" key="4">
    <source>
        <dbReference type="HAMAP-Rule" id="MF_02126"/>
    </source>
</evidence>
<dbReference type="GO" id="GO:0032259">
    <property type="term" value="P:methylation"/>
    <property type="evidence" value="ECO:0007669"/>
    <property type="project" value="UniProtKB-KW"/>
</dbReference>
<comment type="caution">
    <text evidence="7">The sequence shown here is derived from an EMBL/GenBank/DDBJ whole genome shotgun (WGS) entry which is preliminary data.</text>
</comment>
<keyword evidence="3 4" id="KW-0949">S-adenosyl-L-methionine</keyword>
<dbReference type="InterPro" id="IPR007848">
    <property type="entry name" value="Small_mtfrase_dom"/>
</dbReference>